<comment type="caution">
    <text evidence="1">The sequence shown here is derived from an EMBL/GenBank/DDBJ whole genome shotgun (WGS) entry which is preliminary data.</text>
</comment>
<gene>
    <name evidence="1" type="ORF">L2E82_39286</name>
</gene>
<sequence>MMMGASNLMMGLTLVLVVCLAVVLGLVLVLLAELYCSILIRRRQLQQTTNNATTAEPLTTVDDNSSPPLPAHPSLRNIYSQGVLAAPRNLLYPSVAGDDIEKQQQLPQPPENQESNQDGNIQKGCSGNSGRKEEDLVYISNPMFDDENGRRSKAGNTPFETPDTSPSRLETEESSGDDEKEEITSLKAVVTPPLTPMKKLPAEVKSAASVNDDGGGGGGDSNSNNGVSSSSSSGTPCTSLSW</sequence>
<name>A0ACB9AIS6_CICIN</name>
<reference evidence="2" key="1">
    <citation type="journal article" date="2022" name="Mol. Ecol. Resour.">
        <title>The genomes of chicory, endive, great burdock and yacon provide insights into Asteraceae palaeo-polyploidization history and plant inulin production.</title>
        <authorList>
            <person name="Fan W."/>
            <person name="Wang S."/>
            <person name="Wang H."/>
            <person name="Wang A."/>
            <person name="Jiang F."/>
            <person name="Liu H."/>
            <person name="Zhao H."/>
            <person name="Xu D."/>
            <person name="Zhang Y."/>
        </authorList>
    </citation>
    <scope>NUCLEOTIDE SEQUENCE [LARGE SCALE GENOMIC DNA]</scope>
    <source>
        <strain evidence="2">cv. Punajuju</strain>
    </source>
</reference>
<dbReference type="EMBL" id="CM042015">
    <property type="protein sequence ID" value="KAI3709524.1"/>
    <property type="molecule type" value="Genomic_DNA"/>
</dbReference>
<accession>A0ACB9AIS6</accession>
<protein>
    <submittedName>
        <fullName evidence="1">Uncharacterized protein</fullName>
    </submittedName>
</protein>
<reference evidence="1 2" key="2">
    <citation type="journal article" date="2022" name="Mol. Ecol. Resour.">
        <title>The genomes of chicory, endive, great burdock and yacon provide insights into Asteraceae paleo-polyploidization history and plant inulin production.</title>
        <authorList>
            <person name="Fan W."/>
            <person name="Wang S."/>
            <person name="Wang H."/>
            <person name="Wang A."/>
            <person name="Jiang F."/>
            <person name="Liu H."/>
            <person name="Zhao H."/>
            <person name="Xu D."/>
            <person name="Zhang Y."/>
        </authorList>
    </citation>
    <scope>NUCLEOTIDE SEQUENCE [LARGE SCALE GENOMIC DNA]</scope>
    <source>
        <strain evidence="2">cv. Punajuju</strain>
        <tissue evidence="1">Leaves</tissue>
    </source>
</reference>
<dbReference type="Proteomes" id="UP001055811">
    <property type="component" value="Linkage Group LG07"/>
</dbReference>
<evidence type="ECO:0000313" key="2">
    <source>
        <dbReference type="Proteomes" id="UP001055811"/>
    </source>
</evidence>
<evidence type="ECO:0000313" key="1">
    <source>
        <dbReference type="EMBL" id="KAI3709524.1"/>
    </source>
</evidence>
<proteinExistence type="predicted"/>
<organism evidence="1 2">
    <name type="scientific">Cichorium intybus</name>
    <name type="common">Chicory</name>
    <dbReference type="NCBI Taxonomy" id="13427"/>
    <lineage>
        <taxon>Eukaryota</taxon>
        <taxon>Viridiplantae</taxon>
        <taxon>Streptophyta</taxon>
        <taxon>Embryophyta</taxon>
        <taxon>Tracheophyta</taxon>
        <taxon>Spermatophyta</taxon>
        <taxon>Magnoliopsida</taxon>
        <taxon>eudicotyledons</taxon>
        <taxon>Gunneridae</taxon>
        <taxon>Pentapetalae</taxon>
        <taxon>asterids</taxon>
        <taxon>campanulids</taxon>
        <taxon>Asterales</taxon>
        <taxon>Asteraceae</taxon>
        <taxon>Cichorioideae</taxon>
        <taxon>Cichorieae</taxon>
        <taxon>Cichoriinae</taxon>
        <taxon>Cichorium</taxon>
    </lineage>
</organism>
<keyword evidence="2" id="KW-1185">Reference proteome</keyword>